<dbReference type="EMBL" id="JBHRYA010000007">
    <property type="protein sequence ID" value="MFC3716621.1"/>
    <property type="molecule type" value="Genomic_DNA"/>
</dbReference>
<evidence type="ECO:0000313" key="2">
    <source>
        <dbReference type="Proteomes" id="UP001595705"/>
    </source>
</evidence>
<evidence type="ECO:0000313" key="1">
    <source>
        <dbReference type="EMBL" id="MFC3716621.1"/>
    </source>
</evidence>
<dbReference type="Proteomes" id="UP001595705">
    <property type="component" value="Unassembled WGS sequence"/>
</dbReference>
<organism evidence="1 2">
    <name type="scientific">Luteimonas soli</name>
    <dbReference type="NCBI Taxonomy" id="1648966"/>
    <lineage>
        <taxon>Bacteria</taxon>
        <taxon>Pseudomonadati</taxon>
        <taxon>Pseudomonadota</taxon>
        <taxon>Gammaproteobacteria</taxon>
        <taxon>Lysobacterales</taxon>
        <taxon>Lysobacteraceae</taxon>
        <taxon>Luteimonas</taxon>
    </lineage>
</organism>
<reference evidence="2" key="1">
    <citation type="journal article" date="2019" name="Int. J. Syst. Evol. Microbiol.">
        <title>The Global Catalogue of Microorganisms (GCM) 10K type strain sequencing project: providing services to taxonomists for standard genome sequencing and annotation.</title>
        <authorList>
            <consortium name="The Broad Institute Genomics Platform"/>
            <consortium name="The Broad Institute Genome Sequencing Center for Infectious Disease"/>
            <person name="Wu L."/>
            <person name="Ma J."/>
        </authorList>
    </citation>
    <scope>NUCLEOTIDE SEQUENCE [LARGE SCALE GENOMIC DNA]</scope>
    <source>
        <strain evidence="2">KCTC 42441</strain>
    </source>
</reference>
<name>A0ABV7XLQ5_9GAMM</name>
<comment type="caution">
    <text evidence="1">The sequence shown here is derived from an EMBL/GenBank/DDBJ whole genome shotgun (WGS) entry which is preliminary data.</text>
</comment>
<proteinExistence type="predicted"/>
<accession>A0ABV7XLQ5</accession>
<protein>
    <recommendedName>
        <fullName evidence="3">Lipoprotein</fullName>
    </recommendedName>
</protein>
<sequence length="176" mass="18807">MTRASIRPPAAFPRWEASGCEDAADHARTNACTPANHRWLAGLGAACLALAAAGCEAPEHAAVVKCTARNVADVAAEKDCTVTIAKFDHRTSASIKANTRRRHAFVRGHFTVRQGTVRIELRGSTGTEAETVVTAGAPGTLEGTLRLNRQRNDFHLLFEPEGEAVGLAGDVFYEAR</sequence>
<gene>
    <name evidence="1" type="ORF">ACFONC_10695</name>
</gene>
<keyword evidence="2" id="KW-1185">Reference proteome</keyword>
<dbReference type="RefSeq" id="WP_386743913.1">
    <property type="nucleotide sequence ID" value="NZ_JBHRYA010000007.1"/>
</dbReference>
<evidence type="ECO:0008006" key="3">
    <source>
        <dbReference type="Google" id="ProtNLM"/>
    </source>
</evidence>